<dbReference type="Proteomes" id="UP000316584">
    <property type="component" value="Chromosome"/>
</dbReference>
<dbReference type="Gene3D" id="3.40.50.150">
    <property type="entry name" value="Vaccinia Virus protein VP39"/>
    <property type="match status" value="1"/>
</dbReference>
<dbReference type="KEGG" id="lug:FPZ22_12675"/>
<evidence type="ECO:0000256" key="1">
    <source>
        <dbReference type="ARBA" id="ARBA00007867"/>
    </source>
</evidence>
<evidence type="ECO:0000256" key="4">
    <source>
        <dbReference type="PROSITE-ProRule" id="PRU00354"/>
    </source>
</evidence>
<feature type="active site" description="Proton acceptor" evidence="4">
    <location>
        <position position="140"/>
    </location>
</feature>
<organism evidence="6 7">
    <name type="scientific">Luteimonas granuli</name>
    <dbReference type="NCBI Taxonomy" id="1176533"/>
    <lineage>
        <taxon>Bacteria</taxon>
        <taxon>Pseudomonadati</taxon>
        <taxon>Pseudomonadota</taxon>
        <taxon>Gammaproteobacteria</taxon>
        <taxon>Lysobacterales</taxon>
        <taxon>Lysobacteraceae</taxon>
        <taxon>Luteimonas</taxon>
    </lineage>
</organism>
<comment type="similarity">
    <text evidence="1">Belongs to the spermidine/spermine synthase family.</text>
</comment>
<keyword evidence="7" id="KW-1185">Reference proteome</keyword>
<sequence>MRGTGPLDPDGKRLPPARLHRHGEYVSLQFRRGQTQSRMRGDAPERLLIDYTRTMLAALLWQPRPAHIGIVGLGGGSQVKFLHRHVPGTRLEVVENHPGVIELRREFGIPDDDGRLQVVFDDGARFVAARPGRYDLLLIDGYDAGGIPEALSTPAFHTACREALAPGGVMATNLHGDDPSHHVERLRATFGRDRVLVLAEPKMSNRVAFAWIGATPAGDAATVEAARAALGEQGRRELAPALERVAGALRQRRKAECAN</sequence>
<dbReference type="SUPFAM" id="SSF53335">
    <property type="entry name" value="S-adenosyl-L-methionine-dependent methyltransferases"/>
    <property type="match status" value="1"/>
</dbReference>
<keyword evidence="3 4" id="KW-0620">Polyamine biosynthesis</keyword>
<accession>A0A518N6T8</accession>
<evidence type="ECO:0000259" key="5">
    <source>
        <dbReference type="PROSITE" id="PS51006"/>
    </source>
</evidence>
<proteinExistence type="inferred from homology"/>
<evidence type="ECO:0000313" key="7">
    <source>
        <dbReference type="Proteomes" id="UP000316584"/>
    </source>
</evidence>
<dbReference type="InterPro" id="IPR029063">
    <property type="entry name" value="SAM-dependent_MTases_sf"/>
</dbReference>
<feature type="domain" description="PABS" evidence="5">
    <location>
        <begin position="1"/>
        <end position="219"/>
    </location>
</feature>
<dbReference type="PANTHER" id="PTHR43317">
    <property type="entry name" value="THERMOSPERMINE SYNTHASE ACAULIS5"/>
    <property type="match status" value="1"/>
</dbReference>
<dbReference type="PROSITE" id="PS51006">
    <property type="entry name" value="PABS_2"/>
    <property type="match status" value="1"/>
</dbReference>
<evidence type="ECO:0000256" key="3">
    <source>
        <dbReference type="ARBA" id="ARBA00023115"/>
    </source>
</evidence>
<dbReference type="RefSeq" id="WP_144893516.1">
    <property type="nucleotide sequence ID" value="NZ_CP042218.1"/>
</dbReference>
<protein>
    <submittedName>
        <fullName evidence="6">Transferase</fullName>
    </submittedName>
</protein>
<dbReference type="GO" id="GO:0016740">
    <property type="term" value="F:transferase activity"/>
    <property type="evidence" value="ECO:0007669"/>
    <property type="project" value="UniProtKB-UniRule"/>
</dbReference>
<evidence type="ECO:0000256" key="2">
    <source>
        <dbReference type="ARBA" id="ARBA00022679"/>
    </source>
</evidence>
<dbReference type="Pfam" id="PF01564">
    <property type="entry name" value="Spermine_synth"/>
    <property type="match status" value="1"/>
</dbReference>
<dbReference type="EMBL" id="CP042218">
    <property type="protein sequence ID" value="QDW67627.1"/>
    <property type="molecule type" value="Genomic_DNA"/>
</dbReference>
<gene>
    <name evidence="6" type="ORF">FPZ22_12675</name>
</gene>
<dbReference type="AlphaFoldDB" id="A0A518N6T8"/>
<dbReference type="PANTHER" id="PTHR43317:SF11">
    <property type="entry name" value="POLYAMINE AMINOPROPYLTRANSFERASE 2"/>
    <property type="match status" value="1"/>
</dbReference>
<dbReference type="InterPro" id="IPR030374">
    <property type="entry name" value="PABS"/>
</dbReference>
<reference evidence="6 7" key="1">
    <citation type="submission" date="2019-07" db="EMBL/GenBank/DDBJ databases">
        <title>Full genome sequence of Luteimonas sp. Gr-4.</title>
        <authorList>
            <person name="Im W.-T."/>
        </authorList>
    </citation>
    <scope>NUCLEOTIDE SEQUENCE [LARGE SCALE GENOMIC DNA]</scope>
    <source>
        <strain evidence="6 7">Gr-4</strain>
    </source>
</reference>
<dbReference type="GO" id="GO:0006596">
    <property type="term" value="P:polyamine biosynthetic process"/>
    <property type="evidence" value="ECO:0007669"/>
    <property type="project" value="UniProtKB-UniRule"/>
</dbReference>
<keyword evidence="2 4" id="KW-0808">Transferase</keyword>
<dbReference type="OrthoDB" id="117774at2"/>
<name>A0A518N6T8_9GAMM</name>
<evidence type="ECO:0000313" key="6">
    <source>
        <dbReference type="EMBL" id="QDW67627.1"/>
    </source>
</evidence>